<dbReference type="RefSeq" id="WP_159764023.1">
    <property type="nucleotide sequence ID" value="NZ_WUUT01000003.1"/>
</dbReference>
<comment type="caution">
    <text evidence="11">The sequence shown here is derived from an EMBL/GenBank/DDBJ whole genome shotgun (WGS) entry which is preliminary data.</text>
</comment>
<feature type="domain" description="Mechanosensitive ion channel MscS C-terminal" evidence="10">
    <location>
        <begin position="306"/>
        <end position="390"/>
    </location>
</feature>
<keyword evidence="3" id="KW-1003">Cell membrane</keyword>
<feature type="domain" description="Mechanosensitive ion channel MscS" evidence="9">
    <location>
        <begin position="234"/>
        <end position="298"/>
    </location>
</feature>
<evidence type="ECO:0000256" key="3">
    <source>
        <dbReference type="ARBA" id="ARBA00022475"/>
    </source>
</evidence>
<dbReference type="Gene3D" id="3.30.70.100">
    <property type="match status" value="1"/>
</dbReference>
<gene>
    <name evidence="11" type="ORF">GRX03_09820</name>
</gene>
<dbReference type="PROSITE" id="PS01246">
    <property type="entry name" value="UPF0003"/>
    <property type="match status" value="1"/>
</dbReference>
<evidence type="ECO:0000313" key="12">
    <source>
        <dbReference type="Proteomes" id="UP000466535"/>
    </source>
</evidence>
<dbReference type="Proteomes" id="UP000466535">
    <property type="component" value="Unassembled WGS sequence"/>
</dbReference>
<feature type="transmembrane region" description="Helical" evidence="8">
    <location>
        <begin position="105"/>
        <end position="126"/>
    </location>
</feature>
<dbReference type="SUPFAM" id="SSF82689">
    <property type="entry name" value="Mechanosensitive channel protein MscS (YggB), C-terminal domain"/>
    <property type="match status" value="1"/>
</dbReference>
<feature type="transmembrane region" description="Helical" evidence="8">
    <location>
        <begin position="216"/>
        <end position="245"/>
    </location>
</feature>
<dbReference type="InterPro" id="IPR049278">
    <property type="entry name" value="MS_channel_C"/>
</dbReference>
<sequence>MTDRRSAWVTVKFVDDINAGMGARAEVVGQQRLDEFRQFVEELVTTEGRLAVSAGIFVLTVLIVLIAPRVVRRVGRRARKRFPEGRTANAVDLIGEYIPRTISGLFLRLFQISIFGGAVIALLIVWGQVDLAVSALGYVFVSLPLFGQLFITGLIFLFAYIVSDLFEETIRDLSEDANRITDHQQEIVTRVGNLAVFVFAVAAVLTLWGLNLSGLLVGAGFLGIVVGMAARQTLGSMVAGFVLMFSRPFTIGDWVEVGENEGIVTEITIMNTRMRNFDGESIVIPNDIVSNHAVINRSEQGHLRLRVEVGIDYDADPDHAEEVALEAINSVESIADSPPPAVVPTRFGDSAVVLELRFWINRPTPPRKWRATREVIHRVKERFAEEGIKIPFPQRELSDRAAEGVSDTEPAGPRPEVGSQAED</sequence>
<protein>
    <submittedName>
        <fullName evidence="11">Mechanosensitive ion channel</fullName>
    </submittedName>
</protein>
<name>A0A6B0TAJ2_9EURY</name>
<dbReference type="InterPro" id="IPR006686">
    <property type="entry name" value="MscS_channel_CS"/>
</dbReference>
<evidence type="ECO:0000256" key="4">
    <source>
        <dbReference type="ARBA" id="ARBA00022692"/>
    </source>
</evidence>
<feature type="transmembrane region" description="Helical" evidence="8">
    <location>
        <begin position="187"/>
        <end position="210"/>
    </location>
</feature>
<dbReference type="AlphaFoldDB" id="A0A6B0TAJ2"/>
<dbReference type="SUPFAM" id="SSF50182">
    <property type="entry name" value="Sm-like ribonucleoproteins"/>
    <property type="match status" value="1"/>
</dbReference>
<dbReference type="Pfam" id="PF21082">
    <property type="entry name" value="MS_channel_3rd"/>
    <property type="match status" value="1"/>
</dbReference>
<evidence type="ECO:0000256" key="5">
    <source>
        <dbReference type="ARBA" id="ARBA00022989"/>
    </source>
</evidence>
<evidence type="ECO:0000259" key="10">
    <source>
        <dbReference type="Pfam" id="PF21082"/>
    </source>
</evidence>
<dbReference type="OrthoDB" id="31543at2157"/>
<dbReference type="Gene3D" id="1.10.287.1260">
    <property type="match status" value="1"/>
</dbReference>
<accession>A0A6B0TAJ2</accession>
<keyword evidence="12" id="KW-1185">Reference proteome</keyword>
<organism evidence="11 12">
    <name type="scientific">Halovenus carboxidivorans</name>
    <dbReference type="NCBI Taxonomy" id="2692199"/>
    <lineage>
        <taxon>Archaea</taxon>
        <taxon>Methanobacteriati</taxon>
        <taxon>Methanobacteriota</taxon>
        <taxon>Stenosarchaea group</taxon>
        <taxon>Halobacteria</taxon>
        <taxon>Halobacteriales</taxon>
        <taxon>Haloarculaceae</taxon>
        <taxon>Halovenus</taxon>
    </lineage>
</organism>
<dbReference type="InterPro" id="IPR006685">
    <property type="entry name" value="MscS_channel_2nd"/>
</dbReference>
<dbReference type="InterPro" id="IPR010920">
    <property type="entry name" value="LSM_dom_sf"/>
</dbReference>
<comment type="subcellular location">
    <subcellularLocation>
        <location evidence="1">Cell membrane</location>
        <topology evidence="1">Multi-pass membrane protein</topology>
    </subcellularLocation>
</comment>
<dbReference type="SUPFAM" id="SSF82861">
    <property type="entry name" value="Mechanosensitive channel protein MscS (YggB), transmembrane region"/>
    <property type="match status" value="1"/>
</dbReference>
<feature type="transmembrane region" description="Helical" evidence="8">
    <location>
        <begin position="50"/>
        <end position="71"/>
    </location>
</feature>
<evidence type="ECO:0000256" key="6">
    <source>
        <dbReference type="ARBA" id="ARBA00023136"/>
    </source>
</evidence>
<evidence type="ECO:0000256" key="2">
    <source>
        <dbReference type="ARBA" id="ARBA00008017"/>
    </source>
</evidence>
<dbReference type="Gene3D" id="2.30.30.60">
    <property type="match status" value="1"/>
</dbReference>
<dbReference type="InterPro" id="IPR011014">
    <property type="entry name" value="MscS_channel_TM-2"/>
</dbReference>
<dbReference type="PANTHER" id="PTHR30221:SF20">
    <property type="entry name" value="SMALL-CONDUCTANCE MECHANOSENSITIVE CHANNEL"/>
    <property type="match status" value="1"/>
</dbReference>
<reference evidence="11 12" key="1">
    <citation type="submission" date="2019-12" db="EMBL/GenBank/DDBJ databases">
        <title>Isolation and characterization of three novel carbon monoxide-oxidizing members of Halobacteria from salione crusts and soils.</title>
        <authorList>
            <person name="Myers M.R."/>
            <person name="King G.M."/>
        </authorList>
    </citation>
    <scope>NUCLEOTIDE SEQUENCE [LARGE SCALE GENOMIC DNA]</scope>
    <source>
        <strain evidence="11 12">WSH3</strain>
    </source>
</reference>
<evidence type="ECO:0000256" key="8">
    <source>
        <dbReference type="SAM" id="Phobius"/>
    </source>
</evidence>
<dbReference type="InterPro" id="IPR011066">
    <property type="entry name" value="MscS_channel_C_sf"/>
</dbReference>
<dbReference type="PANTHER" id="PTHR30221">
    <property type="entry name" value="SMALL-CONDUCTANCE MECHANOSENSITIVE CHANNEL"/>
    <property type="match status" value="1"/>
</dbReference>
<keyword evidence="4 8" id="KW-0812">Transmembrane</keyword>
<evidence type="ECO:0000259" key="9">
    <source>
        <dbReference type="Pfam" id="PF00924"/>
    </source>
</evidence>
<proteinExistence type="inferred from homology"/>
<evidence type="ECO:0000256" key="7">
    <source>
        <dbReference type="SAM" id="MobiDB-lite"/>
    </source>
</evidence>
<comment type="similarity">
    <text evidence="2">Belongs to the MscS (TC 1.A.23) family.</text>
</comment>
<dbReference type="EMBL" id="WUUT01000003">
    <property type="protein sequence ID" value="MXR51900.1"/>
    <property type="molecule type" value="Genomic_DNA"/>
</dbReference>
<feature type="region of interest" description="Disordered" evidence="7">
    <location>
        <begin position="393"/>
        <end position="423"/>
    </location>
</feature>
<dbReference type="InterPro" id="IPR023408">
    <property type="entry name" value="MscS_beta-dom_sf"/>
</dbReference>
<evidence type="ECO:0000313" key="11">
    <source>
        <dbReference type="EMBL" id="MXR51900.1"/>
    </source>
</evidence>
<dbReference type="Pfam" id="PF00924">
    <property type="entry name" value="MS_channel_2nd"/>
    <property type="match status" value="1"/>
</dbReference>
<feature type="transmembrane region" description="Helical" evidence="8">
    <location>
        <begin position="146"/>
        <end position="166"/>
    </location>
</feature>
<evidence type="ECO:0000256" key="1">
    <source>
        <dbReference type="ARBA" id="ARBA00004651"/>
    </source>
</evidence>
<dbReference type="InterPro" id="IPR045275">
    <property type="entry name" value="MscS_archaea/bacteria_type"/>
</dbReference>
<keyword evidence="5 8" id="KW-1133">Transmembrane helix</keyword>
<dbReference type="GO" id="GO:0008381">
    <property type="term" value="F:mechanosensitive monoatomic ion channel activity"/>
    <property type="evidence" value="ECO:0007669"/>
    <property type="project" value="InterPro"/>
</dbReference>
<dbReference type="GO" id="GO:0005886">
    <property type="term" value="C:plasma membrane"/>
    <property type="evidence" value="ECO:0007669"/>
    <property type="project" value="UniProtKB-SubCell"/>
</dbReference>
<keyword evidence="6 8" id="KW-0472">Membrane</keyword>